<dbReference type="Gene3D" id="3.30.1330.40">
    <property type="entry name" value="RutC-like"/>
    <property type="match status" value="1"/>
</dbReference>
<dbReference type="InterPro" id="IPR006175">
    <property type="entry name" value="YjgF/YER057c/UK114"/>
</dbReference>
<dbReference type="PANTHER" id="PTHR47328:SF1">
    <property type="entry name" value="RUTC FAMILY PROTEIN YOAB"/>
    <property type="match status" value="1"/>
</dbReference>
<dbReference type="Pfam" id="PF01042">
    <property type="entry name" value="Ribonuc_L-PSP"/>
    <property type="match status" value="1"/>
</dbReference>
<name>A0A9X3Z7H0_9PROT</name>
<gene>
    <name evidence="1" type="ORF">NYP16_09315</name>
</gene>
<comment type="caution">
    <text evidence="1">The sequence shown here is derived from an EMBL/GenBank/DDBJ whole genome shotgun (WGS) entry which is preliminary data.</text>
</comment>
<dbReference type="SUPFAM" id="SSF55298">
    <property type="entry name" value="YjgF-like"/>
    <property type="match status" value="1"/>
</dbReference>
<keyword evidence="2" id="KW-1185">Reference proteome</keyword>
<evidence type="ECO:0000313" key="1">
    <source>
        <dbReference type="EMBL" id="MDA5194147.1"/>
    </source>
</evidence>
<dbReference type="InterPro" id="IPR035709">
    <property type="entry name" value="YoaB-like"/>
</dbReference>
<dbReference type="RefSeq" id="WP_274943851.1">
    <property type="nucleotide sequence ID" value="NZ_JANWOI010000003.1"/>
</dbReference>
<reference evidence="1" key="2">
    <citation type="journal article" date="2023" name="Syst. Appl. Microbiol.">
        <title>Govania unica gen. nov., sp. nov., a rare biosphere bacterium that represents a novel family in the class Alphaproteobacteria.</title>
        <authorList>
            <person name="Vandamme P."/>
            <person name="Peeters C."/>
            <person name="Hettiarachchi A."/>
            <person name="Cnockaert M."/>
            <person name="Carlier A."/>
        </authorList>
    </citation>
    <scope>NUCLEOTIDE SEQUENCE</scope>
    <source>
        <strain evidence="1">LMG 31809</strain>
    </source>
</reference>
<dbReference type="PANTHER" id="PTHR47328">
    <property type="match status" value="1"/>
</dbReference>
<dbReference type="AlphaFoldDB" id="A0A9X3Z7H0"/>
<protein>
    <submittedName>
        <fullName evidence="1">RidA family protein</fullName>
    </submittedName>
</protein>
<dbReference type="Proteomes" id="UP001141619">
    <property type="component" value="Unassembled WGS sequence"/>
</dbReference>
<proteinExistence type="predicted"/>
<dbReference type="EMBL" id="JANWOI010000003">
    <property type="protein sequence ID" value="MDA5194147.1"/>
    <property type="molecule type" value="Genomic_DNA"/>
</dbReference>
<dbReference type="InterPro" id="IPR035959">
    <property type="entry name" value="RutC-like_sf"/>
</dbReference>
<evidence type="ECO:0000313" key="2">
    <source>
        <dbReference type="Proteomes" id="UP001141619"/>
    </source>
</evidence>
<dbReference type="CDD" id="cd06150">
    <property type="entry name" value="YjgF_YER057c_UK114_like_2"/>
    <property type="match status" value="1"/>
</dbReference>
<sequence length="114" mass="12590">MSIQRIDTGKRLSHAVVHNNTVYLCGMVGKEGTPFEEQIRQVLADIDDYLAQAGSDKTKLLNATIWIDDFKYFDQLNAAWEAWLPEGCAPARATGQVKLASPGWLVEIIVTAAI</sequence>
<accession>A0A9X3Z7H0</accession>
<reference evidence="1" key="1">
    <citation type="submission" date="2022-08" db="EMBL/GenBank/DDBJ databases">
        <authorList>
            <person name="Vandamme P."/>
            <person name="Hettiarachchi A."/>
            <person name="Peeters C."/>
            <person name="Cnockaert M."/>
            <person name="Carlier A."/>
        </authorList>
    </citation>
    <scope>NUCLEOTIDE SEQUENCE</scope>
    <source>
        <strain evidence="1">LMG 31809</strain>
    </source>
</reference>
<organism evidence="1 2">
    <name type="scientific">Govanella unica</name>
    <dbReference type="NCBI Taxonomy" id="2975056"/>
    <lineage>
        <taxon>Bacteria</taxon>
        <taxon>Pseudomonadati</taxon>
        <taxon>Pseudomonadota</taxon>
        <taxon>Alphaproteobacteria</taxon>
        <taxon>Emcibacterales</taxon>
        <taxon>Govanellaceae</taxon>
        <taxon>Govanella</taxon>
    </lineage>
</organism>